<comment type="caution">
    <text evidence="1">The sequence shown here is derived from an EMBL/GenBank/DDBJ whole genome shotgun (WGS) entry which is preliminary data.</text>
</comment>
<dbReference type="Proteomes" id="UP000293342">
    <property type="component" value="Unassembled WGS sequence"/>
</dbReference>
<dbReference type="EMBL" id="SJKD01000010">
    <property type="protein sequence ID" value="TCC44113.1"/>
    <property type="molecule type" value="Genomic_DNA"/>
</dbReference>
<evidence type="ECO:0000313" key="1">
    <source>
        <dbReference type="EMBL" id="TCC44113.1"/>
    </source>
</evidence>
<dbReference type="RefSeq" id="WP_131518035.1">
    <property type="nucleotide sequence ID" value="NZ_SJKD01000010.1"/>
</dbReference>
<name>A0A4R0JBE5_9ACTN</name>
<reference evidence="1 2" key="1">
    <citation type="submission" date="2019-02" db="EMBL/GenBank/DDBJ databases">
        <title>Kribbella capetownensis sp. nov. and Kribbella speibonae sp. nov., isolated from soil.</title>
        <authorList>
            <person name="Curtis S.M."/>
            <person name="Norton I."/>
            <person name="Everest G.J."/>
            <person name="Meyers P.R."/>
        </authorList>
    </citation>
    <scope>NUCLEOTIDE SEQUENCE [LARGE SCALE GENOMIC DNA]</scope>
    <source>
        <strain evidence="1 2">YM53</strain>
    </source>
</reference>
<protein>
    <submittedName>
        <fullName evidence="1">Uncharacterized protein</fullName>
    </submittedName>
</protein>
<dbReference type="AlphaFoldDB" id="A0A4R0JBE5"/>
<evidence type="ECO:0000313" key="2">
    <source>
        <dbReference type="Proteomes" id="UP000293342"/>
    </source>
</evidence>
<proteinExistence type="predicted"/>
<organism evidence="1 2">
    <name type="scientific">Kribbella capetownensis</name>
    <dbReference type="NCBI Taxonomy" id="1572659"/>
    <lineage>
        <taxon>Bacteria</taxon>
        <taxon>Bacillati</taxon>
        <taxon>Actinomycetota</taxon>
        <taxon>Actinomycetes</taxon>
        <taxon>Propionibacteriales</taxon>
        <taxon>Kribbellaceae</taxon>
        <taxon>Kribbella</taxon>
    </lineage>
</organism>
<sequence length="113" mass="12412">MGEGRWVEVRVSTDHGVNEKKCVKALLQLRKELAGEELPTQDVVEPSDDSVAIAVALMGAGAEQTVVAVLGDWIRRRKNPATVTLTLEGDSIGIDRPTFEEREESLTAFLTRH</sequence>
<gene>
    <name evidence="1" type="ORF">E0H75_35165</name>
</gene>
<accession>A0A4R0JBE5</accession>
<dbReference type="InterPro" id="IPR045428">
    <property type="entry name" value="EACC1"/>
</dbReference>
<dbReference type="OrthoDB" id="3831531at2"/>
<dbReference type="Pfam" id="PF19953">
    <property type="entry name" value="EACC1"/>
    <property type="match status" value="1"/>
</dbReference>
<keyword evidence="2" id="KW-1185">Reference proteome</keyword>